<dbReference type="PROSITE" id="PS50290">
    <property type="entry name" value="PI3_4_KINASE_3"/>
    <property type="match status" value="1"/>
</dbReference>
<evidence type="ECO:0000256" key="3">
    <source>
        <dbReference type="ARBA" id="ARBA00022527"/>
    </source>
</evidence>
<evidence type="ECO:0000256" key="8">
    <source>
        <dbReference type="ARBA" id="ARBA00023161"/>
    </source>
</evidence>
<dbReference type="GO" id="GO:0000184">
    <property type="term" value="P:nuclear-transcribed mRNA catabolic process, nonsense-mediated decay"/>
    <property type="evidence" value="ECO:0007669"/>
    <property type="project" value="UniProtKB-KW"/>
</dbReference>
<keyword evidence="8" id="KW-0866">Nonsense-mediated mRNA decay</keyword>
<dbReference type="GO" id="GO:0005634">
    <property type="term" value="C:nucleus"/>
    <property type="evidence" value="ECO:0007669"/>
    <property type="project" value="TreeGrafter"/>
</dbReference>
<dbReference type="InterPro" id="IPR018936">
    <property type="entry name" value="PI3/4_kinase_CS"/>
</dbReference>
<evidence type="ECO:0000259" key="13">
    <source>
        <dbReference type="PROSITE" id="PS50290"/>
    </source>
</evidence>
<keyword evidence="4" id="KW-0808">Transferase</keyword>
<feature type="domain" description="FATC" evidence="15">
    <location>
        <begin position="2460"/>
        <end position="2492"/>
    </location>
</feature>
<dbReference type="EnsemblMetazoa" id="tetur20g01020.1">
    <property type="protein sequence ID" value="tetur20g01020.1"/>
    <property type="gene ID" value="tetur20g01020"/>
</dbReference>
<dbReference type="STRING" id="32264.T1KSW0"/>
<protein>
    <recommendedName>
        <fullName evidence="2">non-specific serine/threonine protein kinase</fullName>
        <ecNumber evidence="2">2.7.11.1</ecNumber>
    </recommendedName>
</protein>
<evidence type="ECO:0000256" key="11">
    <source>
        <dbReference type="SAM" id="Coils"/>
    </source>
</evidence>
<reference evidence="16" key="2">
    <citation type="submission" date="2015-06" db="UniProtKB">
        <authorList>
            <consortium name="EnsemblMetazoa"/>
        </authorList>
    </citation>
    <scope>IDENTIFICATION</scope>
</reference>
<keyword evidence="6" id="KW-0418">Kinase</keyword>
<dbReference type="InterPro" id="IPR039414">
    <property type="entry name" value="SMG1_PIKKc"/>
</dbReference>
<dbReference type="EMBL" id="CAEY01000511">
    <property type="status" value="NOT_ANNOTATED_CDS"/>
    <property type="molecule type" value="Genomic_DNA"/>
</dbReference>
<dbReference type="PROSITE" id="PS00916">
    <property type="entry name" value="PI3_4_KINASE_2"/>
    <property type="match status" value="1"/>
</dbReference>
<comment type="catalytic activity">
    <reaction evidence="9">
        <text>L-threonyl-[protein] + ATP = O-phospho-L-threonyl-[protein] + ADP + H(+)</text>
        <dbReference type="Rhea" id="RHEA:46608"/>
        <dbReference type="Rhea" id="RHEA-COMP:11060"/>
        <dbReference type="Rhea" id="RHEA-COMP:11605"/>
        <dbReference type="ChEBI" id="CHEBI:15378"/>
        <dbReference type="ChEBI" id="CHEBI:30013"/>
        <dbReference type="ChEBI" id="CHEBI:30616"/>
        <dbReference type="ChEBI" id="CHEBI:61977"/>
        <dbReference type="ChEBI" id="CHEBI:456216"/>
        <dbReference type="EC" id="2.7.11.1"/>
    </reaction>
</comment>
<dbReference type="Pfam" id="PF00454">
    <property type="entry name" value="PI3_PI4_kinase"/>
    <property type="match status" value="1"/>
</dbReference>
<feature type="region of interest" description="Disordered" evidence="12">
    <location>
        <begin position="2401"/>
        <end position="2421"/>
    </location>
</feature>
<dbReference type="PROSITE" id="PS51189">
    <property type="entry name" value="FAT"/>
    <property type="match status" value="1"/>
</dbReference>
<feature type="domain" description="FAT" evidence="14">
    <location>
        <begin position="1247"/>
        <end position="1579"/>
    </location>
</feature>
<evidence type="ECO:0000256" key="1">
    <source>
        <dbReference type="ARBA" id="ARBA00011031"/>
    </source>
</evidence>
<evidence type="ECO:0000259" key="14">
    <source>
        <dbReference type="PROSITE" id="PS51189"/>
    </source>
</evidence>
<dbReference type="InterPro" id="IPR000403">
    <property type="entry name" value="PI3/4_kinase_cat_dom"/>
</dbReference>
<keyword evidence="3" id="KW-0723">Serine/threonine-protein kinase</keyword>
<sequence length="2492" mass="284108">MKIENKVILRVALRQFESGEKRQWPVYLKELTQLFESQQFSRIVHDKPGRIIDDVTRVLARILTTKLFPDIIEEIIVCLSTFAVSLGYHCKELFNWIFELYNSSVPDETRLVLLRSLVKIIESNCRALRENMPQLMNKVKKALEEAQTAEILLGITDIFLATSRIFPDVLEIHFRDIVDILIGWHLDSSQSPAISSNLAKAFISFNSFWVNDFEFSLDLLGQFLEDFEVFYKRLLENSTKISNNSDPVLDETKVEKSSQMDVVESSFTLNKMASLVRVYITVLKSLDEFASPERNTGITWEFIVGSLQTILIAVEHTLQITMFESLIVSTNECALFTLDIVCNYNIELIHELSQQLIPYIYSIHQYMVDVNDAYILTTLRLVTKFVQSMNGDLPIEFISDLLQPQSNCQNLRFMPSPAVLTALFELHHTLLGLKSVPHVRETYGSFLSDFFSAYSSLTGQEVIIPEYDDKDWNENKTSYEIDKAEIVIESTLISLTEIGNAKHSIIGMWALKPTFFDLLTNYIDPTNQTLMEKAPRVQYSILFILHSHCSLHNHFISNSNLITETSGISVLFGTSPSSAFTAPINPHTTGHFAKIQSILNTILSKSKVQSEIQLLCLTWFLEILKSSSYHLHRLIQTQQFTSLVTTVSLYLFAKNSKLCLSSCEAMKILLRTIENLPNTDLLKRIHQACLFNIGRIESNIVQSFLDLYAILPINCFSLSSGRMKIQFNRNDYLSPDDLRIAKMALMKSEPNPQFSAICFRIILTFLLENPTIDDERWLQRLCHSCSTNGIPKLTDVKANNHDQNGFGVNTQSIIDIFDHNQSSLIFWACWQSIQYCIVNKLRTPLGKAQDTFTKIEMAVKSKAIAVQNTLETKKSAHNDELLQTRMLILLMENLDKLMYNAYEGNASRLFTTPKLAKSFFRTNKATCVEWMNRNRRSLMIIALKSGDPASVWRHGQELLKDMVSKSQNQEIEFILTLMVQALMELKAGDAIAGLYIWTKESAGIRLPWIKWVVDEAQGKYETAIVDYQNYLTSLVNKELDASQKLVKDFIENRLLECYQNLGDWHEALECFKISRENVLERRKNSFFSGDLDLSYLASWDKLDDYNKYEYSFPHILSWDIQSVYHRAQSQLTSVINLKIDDKRKYRSNIKILDEVCRATSAIITAPILVSPSYVCQKSVTVNKIARNLLHRLKNNDRSINWNPWTNSVSEDLRKMDCSTLVHAIGWLEKCKNIDSLLSADSNNTINGLNFTAAKIARKQSNLQLSQNLLIKFAKLSNIIQDNHTLVNGVVDKSSACHLQIYITSALETNISPDHPATEKLKFLIEGSKLLHALGETKKAGNTLLSCIETNFVLVTDPALSYFQESLSKLLLTLVKYSQVDGSLLEQIDPVRYNKLSELVETINLGANCNSQIFDLNEITSGKLLQLGVQYCPQMPKCWFSLGAWSYRCGKRLIDSEDSDKLDLDSSNPNEGPFAFYKLAANSYFKFLHLCGTGTEDSYVTATLRILRLIVKHASELREILETGLSSTPTGPWKSIILQLFARLGHPEPYVRQSISELLCRIGEDSPHLIVFPAVAGSFTSNSEDIFFEGKITENQSSKNFEEDGNVLCDFDDDEAEEDEKKDTSVMQNCFAALVDTLGQQNPELISQTKTFIHELRRIIILWDELWIGTLMGHLGEMKKQVTVLEDEIARVYKNPSLSKEEEEKIIVTKHRVFLRRVLYILEQTQMITDETPETPHENWFQKNFSKAILNAIKLLNSPLDPAKPQQSLLIYQQLLHSLQKKASHWNSARSQLIMSSISPVLTNMEKTVIPMPGANFSSNGTVVTIEKVHKTVTILHTKTKPKKIGFFGSDGKTHTYLFKGHEDLHLDERIMHFLTIVNKMFAKYPNNKNEKSSCFRARHYSVTPLGTKSGLIQWVDGGSALYGFYKRWMLNRASTTPVNPKDENNKAVQPLNDNAYKPSEIFNRKLVLKGINNLARSEWSSSILVEILKELMDETPSNLIAKELWCASTNAFEYWHLTQTFTQSNAVMCMIGYIIGLGDRHLDNVLVDLSTGEVFHIDYNICFEKGKTLRVPERVPCRLTQNIVTAFGLTGVEGTFRISCEHVLRVLRKGRETLLTLLEAFLYDPLIDWTPGHEEGYTWSIYGGGRVNVLKEMFITKYQMEKENAEALLKIRIIETRFNWATAKDNLNNILSSISNDLKNSDITKFPSIETANENNLPLVNDLPNSKDLNNEKDVGGGLTLITFRDAVKSRNININDNDITPWSSVNEKLVPLKSVINNHNSLLAEIKHIIRVLSKLEEREMGPESKHNGPINQYYLVHRKFIENIYKLVKELEQLSSGSNMNQDSESESLIVNIKERLHLVMKLVDPVYDTLLDLVGKVEDFESSEFSLKKFSAKELFSTENNNTSPEKGSQYNGVSSFNGPNEKPIKHILGLERNTYATNVWKRVKMKLDGRDPHPVNRSSISEQVDYVIKESMKLENLALMYEGWTSWV</sequence>
<dbReference type="SMART" id="SM00146">
    <property type="entry name" value="PI3Kc"/>
    <property type="match status" value="1"/>
</dbReference>
<comment type="similarity">
    <text evidence="1">Belongs to the PI3/PI4-kinase family.</text>
</comment>
<dbReference type="HOGENOM" id="CLU_000316_0_0_1"/>
<dbReference type="InterPro" id="IPR014009">
    <property type="entry name" value="PIK_FAT"/>
</dbReference>
<evidence type="ECO:0000256" key="2">
    <source>
        <dbReference type="ARBA" id="ARBA00012513"/>
    </source>
</evidence>
<feature type="domain" description="PI3K/PI4K catalytic" evidence="13">
    <location>
        <begin position="1828"/>
        <end position="2172"/>
    </location>
</feature>
<dbReference type="InterPro" id="IPR011009">
    <property type="entry name" value="Kinase-like_dom_sf"/>
</dbReference>
<dbReference type="CDD" id="cd05170">
    <property type="entry name" value="PIKKc_SMG1"/>
    <property type="match status" value="1"/>
</dbReference>
<evidence type="ECO:0000313" key="16">
    <source>
        <dbReference type="EnsemblMetazoa" id="tetur20g01020.1"/>
    </source>
</evidence>
<evidence type="ECO:0000259" key="15">
    <source>
        <dbReference type="PROSITE" id="PS51190"/>
    </source>
</evidence>
<dbReference type="InterPro" id="IPR050517">
    <property type="entry name" value="DDR_Repair_Kinase"/>
</dbReference>
<evidence type="ECO:0000256" key="12">
    <source>
        <dbReference type="SAM" id="MobiDB-lite"/>
    </source>
</evidence>
<keyword evidence="5" id="KW-0547">Nucleotide-binding</keyword>
<dbReference type="Pfam" id="PF15785">
    <property type="entry name" value="SMG1"/>
    <property type="match status" value="1"/>
</dbReference>
<dbReference type="GO" id="GO:0004674">
    <property type="term" value="F:protein serine/threonine kinase activity"/>
    <property type="evidence" value="ECO:0007669"/>
    <property type="project" value="UniProtKB-KW"/>
</dbReference>
<dbReference type="SMART" id="SM01343">
    <property type="entry name" value="FATC"/>
    <property type="match status" value="1"/>
</dbReference>
<dbReference type="PROSITE" id="PS51190">
    <property type="entry name" value="FATC"/>
    <property type="match status" value="1"/>
</dbReference>
<feature type="coiled-coil region" evidence="11">
    <location>
        <begin position="118"/>
        <end position="145"/>
    </location>
</feature>
<comment type="catalytic activity">
    <reaction evidence="10">
        <text>L-seryl-[protein] + ATP = O-phospho-L-seryl-[protein] + ADP + H(+)</text>
        <dbReference type="Rhea" id="RHEA:17989"/>
        <dbReference type="Rhea" id="RHEA-COMP:9863"/>
        <dbReference type="Rhea" id="RHEA-COMP:11604"/>
        <dbReference type="ChEBI" id="CHEBI:15378"/>
        <dbReference type="ChEBI" id="CHEBI:29999"/>
        <dbReference type="ChEBI" id="CHEBI:30616"/>
        <dbReference type="ChEBI" id="CHEBI:83421"/>
        <dbReference type="ChEBI" id="CHEBI:456216"/>
        <dbReference type="EC" id="2.7.11.1"/>
    </reaction>
</comment>
<dbReference type="eggNOG" id="KOG0891">
    <property type="taxonomic scope" value="Eukaryota"/>
</dbReference>
<dbReference type="SUPFAM" id="SSF48371">
    <property type="entry name" value="ARM repeat"/>
    <property type="match status" value="1"/>
</dbReference>
<evidence type="ECO:0000313" key="17">
    <source>
        <dbReference type="Proteomes" id="UP000015104"/>
    </source>
</evidence>
<name>T1KSW0_TETUR</name>
<dbReference type="InterPro" id="IPR036940">
    <property type="entry name" value="PI3/4_kinase_cat_sf"/>
</dbReference>
<dbReference type="InterPro" id="IPR003152">
    <property type="entry name" value="FATC_dom"/>
</dbReference>
<evidence type="ECO:0000256" key="7">
    <source>
        <dbReference type="ARBA" id="ARBA00022840"/>
    </source>
</evidence>
<proteinExistence type="inferred from homology"/>
<dbReference type="PANTHER" id="PTHR11139:SF71">
    <property type="entry name" value="SERINE_THREONINE-PROTEIN KINASE SMG1"/>
    <property type="match status" value="1"/>
</dbReference>
<dbReference type="Gene3D" id="1.10.1070.11">
    <property type="entry name" value="Phosphatidylinositol 3-/4-kinase, catalytic domain"/>
    <property type="match status" value="1"/>
</dbReference>
<dbReference type="GO" id="GO:0005524">
    <property type="term" value="F:ATP binding"/>
    <property type="evidence" value="ECO:0007669"/>
    <property type="project" value="UniProtKB-KW"/>
</dbReference>
<keyword evidence="7" id="KW-0067">ATP-binding</keyword>
<reference evidence="17" key="1">
    <citation type="submission" date="2011-08" db="EMBL/GenBank/DDBJ databases">
        <authorList>
            <person name="Rombauts S."/>
        </authorList>
    </citation>
    <scope>NUCLEOTIDE SEQUENCE</scope>
    <source>
        <strain evidence="17">London</strain>
    </source>
</reference>
<dbReference type="SMART" id="SM01345">
    <property type="entry name" value="Rapamycin_bind"/>
    <property type="match status" value="1"/>
</dbReference>
<dbReference type="Pfam" id="PF02260">
    <property type="entry name" value="FATC"/>
    <property type="match status" value="1"/>
</dbReference>
<dbReference type="Proteomes" id="UP000015104">
    <property type="component" value="Unassembled WGS sequence"/>
</dbReference>
<evidence type="ECO:0000256" key="4">
    <source>
        <dbReference type="ARBA" id="ARBA00022679"/>
    </source>
</evidence>
<evidence type="ECO:0000256" key="10">
    <source>
        <dbReference type="ARBA" id="ARBA00048679"/>
    </source>
</evidence>
<keyword evidence="17" id="KW-1185">Reference proteome</keyword>
<organism evidence="16 17">
    <name type="scientific">Tetranychus urticae</name>
    <name type="common">Two-spotted spider mite</name>
    <dbReference type="NCBI Taxonomy" id="32264"/>
    <lineage>
        <taxon>Eukaryota</taxon>
        <taxon>Metazoa</taxon>
        <taxon>Ecdysozoa</taxon>
        <taxon>Arthropoda</taxon>
        <taxon>Chelicerata</taxon>
        <taxon>Arachnida</taxon>
        <taxon>Acari</taxon>
        <taxon>Acariformes</taxon>
        <taxon>Trombidiformes</taxon>
        <taxon>Prostigmata</taxon>
        <taxon>Eleutherengona</taxon>
        <taxon>Raphignathae</taxon>
        <taxon>Tetranychoidea</taxon>
        <taxon>Tetranychidae</taxon>
        <taxon>Tetranychus</taxon>
    </lineage>
</organism>
<dbReference type="Gene3D" id="3.30.1010.10">
    <property type="entry name" value="Phosphatidylinositol 3-kinase Catalytic Subunit, Chain A, domain 4"/>
    <property type="match status" value="1"/>
</dbReference>
<evidence type="ECO:0000256" key="5">
    <source>
        <dbReference type="ARBA" id="ARBA00022741"/>
    </source>
</evidence>
<dbReference type="InterPro" id="IPR031559">
    <property type="entry name" value="SMG1"/>
</dbReference>
<evidence type="ECO:0000256" key="6">
    <source>
        <dbReference type="ARBA" id="ARBA00022777"/>
    </source>
</evidence>
<dbReference type="EC" id="2.7.11.1" evidence="2"/>
<dbReference type="SUPFAM" id="SSF56112">
    <property type="entry name" value="Protein kinase-like (PK-like)"/>
    <property type="match status" value="1"/>
</dbReference>
<keyword evidence="11" id="KW-0175">Coiled coil</keyword>
<accession>T1KSW0</accession>
<dbReference type="PANTHER" id="PTHR11139">
    <property type="entry name" value="ATAXIA TELANGIECTASIA MUTATED ATM -RELATED"/>
    <property type="match status" value="1"/>
</dbReference>
<evidence type="ECO:0000256" key="9">
    <source>
        <dbReference type="ARBA" id="ARBA00047899"/>
    </source>
</evidence>
<dbReference type="InterPro" id="IPR016024">
    <property type="entry name" value="ARM-type_fold"/>
</dbReference>